<organism evidence="1 2">
    <name type="scientific">Persea americana</name>
    <name type="common">Avocado</name>
    <dbReference type="NCBI Taxonomy" id="3435"/>
    <lineage>
        <taxon>Eukaryota</taxon>
        <taxon>Viridiplantae</taxon>
        <taxon>Streptophyta</taxon>
        <taxon>Embryophyta</taxon>
        <taxon>Tracheophyta</taxon>
        <taxon>Spermatophyta</taxon>
        <taxon>Magnoliopsida</taxon>
        <taxon>Magnoliidae</taxon>
        <taxon>Laurales</taxon>
        <taxon>Lauraceae</taxon>
        <taxon>Persea</taxon>
    </lineage>
</organism>
<evidence type="ECO:0000313" key="1">
    <source>
        <dbReference type="EMBL" id="KAJ8620598.1"/>
    </source>
</evidence>
<protein>
    <submittedName>
        <fullName evidence="1">Uncharacterized protein</fullName>
    </submittedName>
</protein>
<keyword evidence="2" id="KW-1185">Reference proteome</keyword>
<accession>A0ACC2KHV9</accession>
<dbReference type="EMBL" id="CM056817">
    <property type="protein sequence ID" value="KAJ8620598.1"/>
    <property type="molecule type" value="Genomic_DNA"/>
</dbReference>
<reference evidence="1 2" key="1">
    <citation type="journal article" date="2022" name="Hortic Res">
        <title>A haplotype resolved chromosomal level avocado genome allows analysis of novel avocado genes.</title>
        <authorList>
            <person name="Nath O."/>
            <person name="Fletcher S.J."/>
            <person name="Hayward A."/>
            <person name="Shaw L.M."/>
            <person name="Masouleh A.K."/>
            <person name="Furtado A."/>
            <person name="Henry R.J."/>
            <person name="Mitter N."/>
        </authorList>
    </citation>
    <scope>NUCLEOTIDE SEQUENCE [LARGE SCALE GENOMIC DNA]</scope>
    <source>
        <strain evidence="2">cv. Hass</strain>
    </source>
</reference>
<dbReference type="Proteomes" id="UP001234297">
    <property type="component" value="Chromosome 9"/>
</dbReference>
<name>A0ACC2KHV9_PERAE</name>
<proteinExistence type="predicted"/>
<sequence length="99" mass="10832">MACLKLHGSVMSTAAMRAIVCLIEKELELELVPVNMATGDHKKEPFISLNPFGQVPALEDGDLKLFGQNKRAFQTTTYDPLFFHSSSVGDDLALAHSVQ</sequence>
<gene>
    <name evidence="1" type="ORF">MRB53_029127</name>
</gene>
<evidence type="ECO:0000313" key="2">
    <source>
        <dbReference type="Proteomes" id="UP001234297"/>
    </source>
</evidence>
<comment type="caution">
    <text evidence="1">The sequence shown here is derived from an EMBL/GenBank/DDBJ whole genome shotgun (WGS) entry which is preliminary data.</text>
</comment>